<dbReference type="RefSeq" id="WP_256532390.1">
    <property type="nucleotide sequence ID" value="NZ_CP101824.1"/>
</dbReference>
<accession>A0ABD5NSW1</accession>
<proteinExistence type="predicted"/>
<evidence type="ECO:0000313" key="2">
    <source>
        <dbReference type="Proteomes" id="UP001595846"/>
    </source>
</evidence>
<organism evidence="1 2">
    <name type="scientific">Halovivax cerinus</name>
    <dbReference type="NCBI Taxonomy" id="1487865"/>
    <lineage>
        <taxon>Archaea</taxon>
        <taxon>Methanobacteriati</taxon>
        <taxon>Methanobacteriota</taxon>
        <taxon>Stenosarchaea group</taxon>
        <taxon>Halobacteria</taxon>
        <taxon>Halobacteriales</taxon>
        <taxon>Natrialbaceae</taxon>
        <taxon>Halovivax</taxon>
    </lineage>
</organism>
<comment type="caution">
    <text evidence="1">The sequence shown here is derived from an EMBL/GenBank/DDBJ whole genome shotgun (WGS) entry which is preliminary data.</text>
</comment>
<protein>
    <submittedName>
        <fullName evidence="1">Uncharacterized protein</fullName>
    </submittedName>
</protein>
<dbReference type="EMBL" id="JBHSAQ010000016">
    <property type="protein sequence ID" value="MFC3960109.1"/>
    <property type="molecule type" value="Genomic_DNA"/>
</dbReference>
<dbReference type="AlphaFoldDB" id="A0ABD5NSW1"/>
<name>A0ABD5NSW1_9EURY</name>
<reference evidence="1 2" key="1">
    <citation type="journal article" date="2019" name="Int. J. Syst. Evol. Microbiol.">
        <title>The Global Catalogue of Microorganisms (GCM) 10K type strain sequencing project: providing services to taxonomists for standard genome sequencing and annotation.</title>
        <authorList>
            <consortium name="The Broad Institute Genomics Platform"/>
            <consortium name="The Broad Institute Genome Sequencing Center for Infectious Disease"/>
            <person name="Wu L."/>
            <person name="Ma J."/>
        </authorList>
    </citation>
    <scope>NUCLEOTIDE SEQUENCE [LARGE SCALE GENOMIC DNA]</scope>
    <source>
        <strain evidence="1 2">IBRC-M 10256</strain>
    </source>
</reference>
<sequence length="70" mass="7831">MESRYHCPSQKNECRFARSAVIRLAIQETVDALEVMDALTSESGLTGSDVQEIADKINESGRKRDEEESV</sequence>
<keyword evidence="2" id="KW-1185">Reference proteome</keyword>
<evidence type="ECO:0000313" key="1">
    <source>
        <dbReference type="EMBL" id="MFC3960109.1"/>
    </source>
</evidence>
<gene>
    <name evidence="1" type="ORF">ACFOUR_17245</name>
</gene>
<dbReference type="Proteomes" id="UP001595846">
    <property type="component" value="Unassembled WGS sequence"/>
</dbReference>
<dbReference type="GeneID" id="73901471"/>